<dbReference type="InterPro" id="IPR007110">
    <property type="entry name" value="Ig-like_dom"/>
</dbReference>
<dbReference type="SMART" id="SM00406">
    <property type="entry name" value="IGv"/>
    <property type="match status" value="2"/>
</dbReference>
<feature type="domain" description="Ig-like" evidence="12">
    <location>
        <begin position="210"/>
        <end position="315"/>
    </location>
</feature>
<evidence type="ECO:0000313" key="14">
    <source>
        <dbReference type="Proteomes" id="UP000558488"/>
    </source>
</evidence>
<dbReference type="PANTHER" id="PTHR19367:SF42">
    <property type="entry name" value="T CELL RECEPTOR ALPHA VARIABLE 18"/>
    <property type="match status" value="1"/>
</dbReference>
<evidence type="ECO:0000256" key="2">
    <source>
        <dbReference type="ARBA" id="ARBA00022475"/>
    </source>
</evidence>
<keyword evidence="7" id="KW-1015">Disulfide bond</keyword>
<name>A0A7J8B1E4_PIPKU</name>
<dbReference type="InterPro" id="IPR013783">
    <property type="entry name" value="Ig-like_fold"/>
</dbReference>
<dbReference type="InterPro" id="IPR013106">
    <property type="entry name" value="Ig_V-set"/>
</dbReference>
<feature type="signal peptide" evidence="11">
    <location>
        <begin position="1"/>
        <end position="22"/>
    </location>
</feature>
<keyword evidence="5" id="KW-1064">Adaptive immunity</keyword>
<feature type="chain" id="PRO_5029856496" description="Ig-like domain-containing protein" evidence="11">
    <location>
        <begin position="23"/>
        <end position="315"/>
    </location>
</feature>
<dbReference type="InterPro" id="IPR051287">
    <property type="entry name" value="TCR_variable_region"/>
</dbReference>
<dbReference type="Pfam" id="PF07686">
    <property type="entry name" value="V-set"/>
    <property type="match status" value="2"/>
</dbReference>
<evidence type="ECO:0000256" key="4">
    <source>
        <dbReference type="ARBA" id="ARBA00022859"/>
    </source>
</evidence>
<keyword evidence="10" id="KW-1279">T cell receptor</keyword>
<keyword evidence="6" id="KW-0472">Membrane</keyword>
<accession>A0A7J8B1E4</accession>
<comment type="caution">
    <text evidence="13">The sequence shown here is derived from an EMBL/GenBank/DDBJ whole genome shotgun (WGS) entry which is preliminary data.</text>
</comment>
<evidence type="ECO:0000259" key="12">
    <source>
        <dbReference type="PROSITE" id="PS50835"/>
    </source>
</evidence>
<evidence type="ECO:0000256" key="8">
    <source>
        <dbReference type="ARBA" id="ARBA00023170"/>
    </source>
</evidence>
<evidence type="ECO:0000313" key="13">
    <source>
        <dbReference type="EMBL" id="KAF6392528.1"/>
    </source>
</evidence>
<protein>
    <recommendedName>
        <fullName evidence="12">Ig-like domain-containing protein</fullName>
    </recommendedName>
</protein>
<keyword evidence="4" id="KW-0391">Immunity</keyword>
<organism evidence="13 14">
    <name type="scientific">Pipistrellus kuhlii</name>
    <name type="common">Kuhl's pipistrelle</name>
    <dbReference type="NCBI Taxonomy" id="59472"/>
    <lineage>
        <taxon>Eukaryota</taxon>
        <taxon>Metazoa</taxon>
        <taxon>Chordata</taxon>
        <taxon>Craniata</taxon>
        <taxon>Vertebrata</taxon>
        <taxon>Euteleostomi</taxon>
        <taxon>Mammalia</taxon>
        <taxon>Eutheria</taxon>
        <taxon>Laurasiatheria</taxon>
        <taxon>Chiroptera</taxon>
        <taxon>Yangochiroptera</taxon>
        <taxon>Vespertilionidae</taxon>
        <taxon>Pipistrellus</taxon>
    </lineage>
</organism>
<reference evidence="13 14" key="1">
    <citation type="journal article" date="2020" name="Nature">
        <title>Six reference-quality genomes reveal evolution of bat adaptations.</title>
        <authorList>
            <person name="Jebb D."/>
            <person name="Huang Z."/>
            <person name="Pippel M."/>
            <person name="Hughes G.M."/>
            <person name="Lavrichenko K."/>
            <person name="Devanna P."/>
            <person name="Winkler S."/>
            <person name="Jermiin L.S."/>
            <person name="Skirmuntt E.C."/>
            <person name="Katzourakis A."/>
            <person name="Burkitt-Gray L."/>
            <person name="Ray D.A."/>
            <person name="Sullivan K.A.M."/>
            <person name="Roscito J.G."/>
            <person name="Kirilenko B.M."/>
            <person name="Davalos L.M."/>
            <person name="Corthals A.P."/>
            <person name="Power M.L."/>
            <person name="Jones G."/>
            <person name="Ransome R.D."/>
            <person name="Dechmann D.K.N."/>
            <person name="Locatelli A.G."/>
            <person name="Puechmaille S.J."/>
            <person name="Fedrigo O."/>
            <person name="Jarvis E.D."/>
            <person name="Hiller M."/>
            <person name="Vernes S.C."/>
            <person name="Myers E.W."/>
            <person name="Teeling E.C."/>
        </authorList>
    </citation>
    <scope>NUCLEOTIDE SEQUENCE [LARGE SCALE GENOMIC DNA]</scope>
    <source>
        <strain evidence="13">MPipKuh1</strain>
        <tissue evidence="13">Flight muscle</tissue>
    </source>
</reference>
<dbReference type="InterPro" id="IPR003599">
    <property type="entry name" value="Ig_sub"/>
</dbReference>
<dbReference type="Gene3D" id="2.60.40.10">
    <property type="entry name" value="Immunoglobulins"/>
    <property type="match status" value="3"/>
</dbReference>
<dbReference type="Proteomes" id="UP000558488">
    <property type="component" value="Unassembled WGS sequence"/>
</dbReference>
<dbReference type="PROSITE" id="PS50835">
    <property type="entry name" value="IG_LIKE"/>
    <property type="match status" value="2"/>
</dbReference>
<dbReference type="SMART" id="SM00409">
    <property type="entry name" value="IG"/>
    <property type="match status" value="2"/>
</dbReference>
<evidence type="ECO:0000256" key="5">
    <source>
        <dbReference type="ARBA" id="ARBA00023130"/>
    </source>
</evidence>
<evidence type="ECO:0000256" key="11">
    <source>
        <dbReference type="SAM" id="SignalP"/>
    </source>
</evidence>
<evidence type="ECO:0000256" key="6">
    <source>
        <dbReference type="ARBA" id="ARBA00023136"/>
    </source>
</evidence>
<evidence type="ECO:0000256" key="7">
    <source>
        <dbReference type="ARBA" id="ARBA00023157"/>
    </source>
</evidence>
<dbReference type="GO" id="GO:0042101">
    <property type="term" value="C:T cell receptor complex"/>
    <property type="evidence" value="ECO:0007669"/>
    <property type="project" value="UniProtKB-KW"/>
</dbReference>
<keyword evidence="2" id="KW-1003">Cell membrane</keyword>
<dbReference type="GO" id="GO:0002250">
    <property type="term" value="P:adaptive immune response"/>
    <property type="evidence" value="ECO:0007669"/>
    <property type="project" value="UniProtKB-KW"/>
</dbReference>
<keyword evidence="9" id="KW-0393">Immunoglobulin domain</keyword>
<dbReference type="FunFam" id="2.60.40.10:FF:000878">
    <property type="entry name" value="T cell receptor alpha variable 38-1"/>
    <property type="match status" value="1"/>
</dbReference>
<dbReference type="AlphaFoldDB" id="A0A7J8B1E4"/>
<dbReference type="InterPro" id="IPR036179">
    <property type="entry name" value="Ig-like_dom_sf"/>
</dbReference>
<keyword evidence="14" id="KW-1185">Reference proteome</keyword>
<dbReference type="PANTHER" id="PTHR19367">
    <property type="entry name" value="T-CELL RECEPTOR ALPHA CHAIN V REGION"/>
    <property type="match status" value="1"/>
</dbReference>
<keyword evidence="3 11" id="KW-0732">Signal</keyword>
<evidence type="ECO:0000256" key="10">
    <source>
        <dbReference type="ARBA" id="ARBA00043266"/>
    </source>
</evidence>
<comment type="subcellular location">
    <subcellularLocation>
        <location evidence="1">Cell membrane</location>
    </subcellularLocation>
</comment>
<evidence type="ECO:0000256" key="1">
    <source>
        <dbReference type="ARBA" id="ARBA00004236"/>
    </source>
</evidence>
<evidence type="ECO:0000256" key="3">
    <source>
        <dbReference type="ARBA" id="ARBA00022729"/>
    </source>
</evidence>
<dbReference type="SUPFAM" id="SSF48726">
    <property type="entry name" value="Immunoglobulin"/>
    <property type="match status" value="3"/>
</dbReference>
<keyword evidence="8" id="KW-0675">Receptor</keyword>
<sequence>MKTSIGVLFMFLWLQLDWVSHGEKVDQHRSTLSVQEGNTAVITCSYSDSGSDYFPWYKQEPGKGSSIAQKVTQGQQALLVQEKEAVSLDCTYETSKTSYSLLWYKHLSSGAMIFLIRQDSYSQQNATGGRYSLNFQKAKSSANLVISASQLEDSAVYFCALREPTVRGVLEEAFLHVKIQEHYSDDTVEMNSSLGLVTVVLLVLGRTHGDSVTQTKGQVTLSEGAPLTVNCSYETAQYPALLWYVQYPGEGPQLLLKATRDNENGSSKGFVATYRKQPNAFHLEKASVCQSDSAMYYCVLSDTVTDTAGGAEHKL</sequence>
<proteinExistence type="predicted"/>
<dbReference type="EMBL" id="JACAGB010000001">
    <property type="protein sequence ID" value="KAF6392528.1"/>
    <property type="molecule type" value="Genomic_DNA"/>
</dbReference>
<evidence type="ECO:0000256" key="9">
    <source>
        <dbReference type="ARBA" id="ARBA00023319"/>
    </source>
</evidence>
<feature type="domain" description="Ig-like" evidence="12">
    <location>
        <begin position="55"/>
        <end position="176"/>
    </location>
</feature>
<gene>
    <name evidence="13" type="ORF">mPipKuh1_007732</name>
</gene>